<dbReference type="EMBL" id="JBHSPX010000004">
    <property type="protein sequence ID" value="MFC6063765.1"/>
    <property type="molecule type" value="Genomic_DNA"/>
</dbReference>
<name>A0ABW1MJ06_9ACTN</name>
<proteinExistence type="predicted"/>
<feature type="region of interest" description="Disordered" evidence="2">
    <location>
        <begin position="468"/>
        <end position="509"/>
    </location>
</feature>
<gene>
    <name evidence="3" type="ORF">ACFP4F_14505</name>
</gene>
<reference evidence="4" key="1">
    <citation type="journal article" date="2019" name="Int. J. Syst. Evol. Microbiol.">
        <title>The Global Catalogue of Microorganisms (GCM) 10K type strain sequencing project: providing services to taxonomists for standard genome sequencing and annotation.</title>
        <authorList>
            <consortium name="The Broad Institute Genomics Platform"/>
            <consortium name="The Broad Institute Genome Sequencing Center for Infectious Disease"/>
            <person name="Wu L."/>
            <person name="Ma J."/>
        </authorList>
    </citation>
    <scope>NUCLEOTIDE SEQUENCE [LARGE SCALE GENOMIC DNA]</scope>
    <source>
        <strain evidence="4">CGMCC 1.15180</strain>
    </source>
</reference>
<sequence length="845" mass="88321">MEIHLKPEEIPQYTGNLEKLEQDHAALKKDAGHIRSTGSDVHSDFQGLSAFYKAPEAEQLFATTKPVKNRADAFADDLETVASALADYADAIRPLTTKLADLKEKAQAFIRDHKDDDDADYDDELTAEHNQIRDDINATVAAFWAAERTCYNKIVALWNGPKMVAGDGSKKEHQYGFSAEDLKNAKVPWGDPVELKHHWYDVGHWVKSFAWDGIVVDGIWGTIKGLGTLVGVDGWDAAGQAWKGLAQLGTSLAILTLGGPGAAAFMALPDDELPSWLRDSRTAFKETGKALVAWDEWGKNPGRAAGAVTFNALTTVFTGGVGGAAAGAGKAGAVAKAISVAGKAGKVIDPMTYVGKAAGAGLSTVGDITKSLKGVGQVDIPALPEDAIKLPEGSLKLSDGTVHLPEGAPIPEGATRLPAGNVKLPDDVLALPKDATPVPTGLGEPARYFDGQGNLLDEHGKVLQSIDDAPKEGSSTVSPRAGADPPRVEAPVKEPALVGPGADASEDASRFVRLGDRVVPDLDHAGRAGDEIPPEGAHGGGGSSGPGNHLPGGNVGEGLPGGRADDLRHGPSASHEPSPGSHGSGASGSGHQAADASHGSSTGKSGHDGPASGSGHGEADGSESSFSDGSHPSDNSAPESVSGDSTPPNDPVDSAAGEASLDPQVVDERIKALDDRQGGEGHAPGRHLYPEEQALLDRLGTPKLDSDGNPKLYGPNSSNPGHVKSENNIDPLTGTTVDGVSGKVHKVGPYATRFDHAEDMVRADRYFREEITRTGEPPEAELPIEDLLGPDGYKRFTGFYRNPANLNEFLPVDFKGGTIRPVYRLQDGDWKLITMYANPAPGRHP</sequence>
<organism evidence="3 4">
    <name type="scientific">Streptomyces ochraceiscleroticus</name>
    <dbReference type="NCBI Taxonomy" id="47761"/>
    <lineage>
        <taxon>Bacteria</taxon>
        <taxon>Bacillati</taxon>
        <taxon>Actinomycetota</taxon>
        <taxon>Actinomycetes</taxon>
        <taxon>Kitasatosporales</taxon>
        <taxon>Streptomycetaceae</taxon>
        <taxon>Streptomyces</taxon>
    </lineage>
</organism>
<feature type="compositionally biased region" description="Low complexity" evidence="2">
    <location>
        <begin position="570"/>
        <end position="581"/>
    </location>
</feature>
<comment type="caution">
    <text evidence="3">The sequence shown here is derived from an EMBL/GenBank/DDBJ whole genome shotgun (WGS) entry which is preliminary data.</text>
</comment>
<keyword evidence="4" id="KW-1185">Reference proteome</keyword>
<dbReference type="RefSeq" id="WP_051861956.1">
    <property type="nucleotide sequence ID" value="NZ_JBHSPX010000004.1"/>
</dbReference>
<keyword evidence="1" id="KW-0175">Coiled coil</keyword>
<evidence type="ECO:0000256" key="2">
    <source>
        <dbReference type="SAM" id="MobiDB-lite"/>
    </source>
</evidence>
<feature type="compositionally biased region" description="Polar residues" evidence="2">
    <location>
        <begin position="622"/>
        <end position="647"/>
    </location>
</feature>
<evidence type="ECO:0000256" key="1">
    <source>
        <dbReference type="SAM" id="Coils"/>
    </source>
</evidence>
<evidence type="ECO:0000313" key="3">
    <source>
        <dbReference type="EMBL" id="MFC6063765.1"/>
    </source>
</evidence>
<evidence type="ECO:0008006" key="5">
    <source>
        <dbReference type="Google" id="ProtNLM"/>
    </source>
</evidence>
<feature type="compositionally biased region" description="Basic and acidic residues" evidence="2">
    <location>
        <begin position="666"/>
        <end position="679"/>
    </location>
</feature>
<dbReference type="Proteomes" id="UP001596139">
    <property type="component" value="Unassembled WGS sequence"/>
</dbReference>
<feature type="region of interest" description="Disordered" evidence="2">
    <location>
        <begin position="522"/>
        <end position="737"/>
    </location>
</feature>
<feature type="compositionally biased region" description="Polar residues" evidence="2">
    <location>
        <begin position="715"/>
        <end position="737"/>
    </location>
</feature>
<feature type="coiled-coil region" evidence="1">
    <location>
        <begin position="10"/>
        <end position="37"/>
    </location>
</feature>
<accession>A0ABW1MJ06</accession>
<feature type="compositionally biased region" description="Low complexity" evidence="2">
    <location>
        <begin position="589"/>
        <end position="601"/>
    </location>
</feature>
<protein>
    <recommendedName>
        <fullName evidence="5">Protein phosphatase</fullName>
    </recommendedName>
</protein>
<evidence type="ECO:0000313" key="4">
    <source>
        <dbReference type="Proteomes" id="UP001596139"/>
    </source>
</evidence>